<dbReference type="Proteomes" id="UP000266669">
    <property type="component" value="Unassembled WGS sequence"/>
</dbReference>
<feature type="domain" description="DUF1828" evidence="1">
    <location>
        <begin position="33"/>
        <end position="122"/>
    </location>
</feature>
<comment type="caution">
    <text evidence="3">The sequence shown here is derived from an EMBL/GenBank/DDBJ whole genome shotgun (WGS) entry which is preliminary data.</text>
</comment>
<dbReference type="InterPro" id="IPR014961">
    <property type="entry name" value="DUF1829"/>
</dbReference>
<evidence type="ECO:0000313" key="4">
    <source>
        <dbReference type="Proteomes" id="UP000266669"/>
    </source>
</evidence>
<sequence length="255" mass="29366">MMAEIERLLAEYHSWLQEKTLIKSVNDWFEITTPYIDRHNDYIQIYVKPYGKEKFVLSDDGYVINDLSLSGCLIDTPKRKELLHTVLNGLGVKLNGSQLNVSASASDFPLKKHSLIQAMLAVDDLFYTAKPHVLSLFLEDVTQWLKKNEVRFVQNVKFSGRSGYDHYFHFVIPESKERPERIVQALNVPDKNNVEVFLFAWSETKEVRPSESVAYAILNDREHDVSPSVVDALKKYEITPIPWVTRNSFSKDLAA</sequence>
<dbReference type="Pfam" id="PF08862">
    <property type="entry name" value="DUF1829"/>
    <property type="match status" value="1"/>
</dbReference>
<protein>
    <recommendedName>
        <fullName evidence="5">DUF1829 domain-containing protein</fullName>
    </recommendedName>
</protein>
<reference evidence="4" key="1">
    <citation type="submission" date="2018-05" db="EMBL/GenBank/DDBJ databases">
        <title>Leptospira yasudae sp. nov. and Leptospira stimsonii sp. nov., two pathogenic species of the genus Leptospira isolated from environmental sources.</title>
        <authorList>
            <person name="Casanovas-Massana A."/>
            <person name="Hamond C."/>
            <person name="Santos L.A."/>
            <person name="Hacker K.P."/>
            <person name="Balassiano I."/>
            <person name="Medeiros M.A."/>
            <person name="Reis M.G."/>
            <person name="Ko A.I."/>
            <person name="Wunder E.A."/>
        </authorList>
    </citation>
    <scope>NUCLEOTIDE SEQUENCE [LARGE SCALE GENOMIC DNA]</scope>
    <source>
        <strain evidence="4">AMB6-RJ</strain>
    </source>
</reference>
<evidence type="ECO:0008006" key="5">
    <source>
        <dbReference type="Google" id="ProtNLM"/>
    </source>
</evidence>
<name>A0A8B3CLX3_9LEPT</name>
<dbReference type="Pfam" id="PF08861">
    <property type="entry name" value="DUF1828"/>
    <property type="match status" value="1"/>
</dbReference>
<feature type="domain" description="DUF1829" evidence="2">
    <location>
        <begin position="160"/>
        <end position="246"/>
    </location>
</feature>
<evidence type="ECO:0000259" key="1">
    <source>
        <dbReference type="Pfam" id="PF08861"/>
    </source>
</evidence>
<evidence type="ECO:0000313" key="3">
    <source>
        <dbReference type="EMBL" id="RHX83569.1"/>
    </source>
</evidence>
<dbReference type="RefSeq" id="WP_118983803.1">
    <property type="nucleotide sequence ID" value="NZ_QHCS01000008.1"/>
</dbReference>
<organism evidence="3 4">
    <name type="scientific">Leptospira stimsonii</name>
    <dbReference type="NCBI Taxonomy" id="2202203"/>
    <lineage>
        <taxon>Bacteria</taxon>
        <taxon>Pseudomonadati</taxon>
        <taxon>Spirochaetota</taxon>
        <taxon>Spirochaetia</taxon>
        <taxon>Leptospirales</taxon>
        <taxon>Leptospiraceae</taxon>
        <taxon>Leptospira</taxon>
    </lineage>
</organism>
<gene>
    <name evidence="3" type="ORF">DLM78_21500</name>
</gene>
<proteinExistence type="predicted"/>
<dbReference type="InterPro" id="IPR014960">
    <property type="entry name" value="DUF1828"/>
</dbReference>
<evidence type="ECO:0000259" key="2">
    <source>
        <dbReference type="Pfam" id="PF08862"/>
    </source>
</evidence>
<dbReference type="EMBL" id="QHCS01000008">
    <property type="protein sequence ID" value="RHX83569.1"/>
    <property type="molecule type" value="Genomic_DNA"/>
</dbReference>
<dbReference type="AlphaFoldDB" id="A0A8B3CLX3"/>
<accession>A0A8B3CLX3</accession>